<dbReference type="OrthoDB" id="629492at2759"/>
<reference evidence="6" key="1">
    <citation type="submission" date="2022-10" db="EMBL/GenBank/DDBJ databases">
        <authorList>
            <person name="Chen Y."/>
            <person name="Dougan E. K."/>
            <person name="Chan C."/>
            <person name="Rhodes N."/>
            <person name="Thang M."/>
        </authorList>
    </citation>
    <scope>NUCLEOTIDE SEQUENCE</scope>
</reference>
<dbReference type="InterPro" id="IPR007052">
    <property type="entry name" value="CS_dom"/>
</dbReference>
<dbReference type="Gene3D" id="1.25.40.10">
    <property type="entry name" value="Tetratricopeptide repeat domain"/>
    <property type="match status" value="1"/>
</dbReference>
<feature type="region of interest" description="Disordered" evidence="3">
    <location>
        <begin position="97"/>
        <end position="135"/>
    </location>
</feature>
<reference evidence="7 8" key="2">
    <citation type="submission" date="2024-05" db="EMBL/GenBank/DDBJ databases">
        <authorList>
            <person name="Chen Y."/>
            <person name="Shah S."/>
            <person name="Dougan E. K."/>
            <person name="Thang M."/>
            <person name="Chan C."/>
        </authorList>
    </citation>
    <scope>NUCLEOTIDE SEQUENCE [LARGE SCALE GENOMIC DNA]</scope>
</reference>
<evidence type="ECO:0000259" key="5">
    <source>
        <dbReference type="PROSITE" id="PS51508"/>
    </source>
</evidence>
<dbReference type="PROSITE" id="PS51203">
    <property type="entry name" value="CS"/>
    <property type="match status" value="1"/>
</dbReference>
<dbReference type="InterPro" id="IPR011990">
    <property type="entry name" value="TPR-like_helical_dom_sf"/>
</dbReference>
<protein>
    <submittedName>
        <fullName evidence="7">Protein MEI2-like 4 (OML4) (MEI2-like protein 4)</fullName>
    </submittedName>
</protein>
<dbReference type="PROSITE" id="PS50005">
    <property type="entry name" value="TPR"/>
    <property type="match status" value="1"/>
</dbReference>
<feature type="region of interest" description="Disordered" evidence="3">
    <location>
        <begin position="1089"/>
        <end position="1159"/>
    </location>
</feature>
<dbReference type="InterPro" id="IPR051966">
    <property type="entry name" value="RPAP3"/>
</dbReference>
<feature type="domain" description="CS" evidence="4">
    <location>
        <begin position="451"/>
        <end position="547"/>
    </location>
</feature>
<dbReference type="Gene3D" id="2.60.40.790">
    <property type="match status" value="1"/>
</dbReference>
<organism evidence="6">
    <name type="scientific">Cladocopium goreaui</name>
    <dbReference type="NCBI Taxonomy" id="2562237"/>
    <lineage>
        <taxon>Eukaryota</taxon>
        <taxon>Sar</taxon>
        <taxon>Alveolata</taxon>
        <taxon>Dinophyceae</taxon>
        <taxon>Suessiales</taxon>
        <taxon>Symbiodiniaceae</taxon>
        <taxon>Cladocopium</taxon>
    </lineage>
</organism>
<gene>
    <name evidence="6" type="ORF">C1SCF055_LOCUS13494</name>
</gene>
<feature type="repeat" description="TPR" evidence="2">
    <location>
        <begin position="348"/>
        <end position="381"/>
    </location>
</feature>
<dbReference type="GO" id="GO:0101031">
    <property type="term" value="C:protein folding chaperone complex"/>
    <property type="evidence" value="ECO:0007669"/>
    <property type="project" value="TreeGrafter"/>
</dbReference>
<feature type="region of interest" description="Disordered" evidence="3">
    <location>
        <begin position="579"/>
        <end position="600"/>
    </location>
</feature>
<evidence type="ECO:0000313" key="6">
    <source>
        <dbReference type="EMBL" id="CAI3986117.1"/>
    </source>
</evidence>
<dbReference type="PANTHER" id="PTHR46423:SF1">
    <property type="entry name" value="RNA POLYMERASE II-ASSOCIATED PROTEIN 3"/>
    <property type="match status" value="1"/>
</dbReference>
<feature type="region of interest" description="Disordered" evidence="3">
    <location>
        <begin position="989"/>
        <end position="1032"/>
    </location>
</feature>
<proteinExistence type="predicted"/>
<dbReference type="InterPro" id="IPR014797">
    <property type="entry name" value="CKK_CAMSAP"/>
</dbReference>
<dbReference type="EMBL" id="CAMXCT030001047">
    <property type="protein sequence ID" value="CAL4773429.1"/>
    <property type="molecule type" value="Genomic_DNA"/>
</dbReference>
<dbReference type="GO" id="GO:0008017">
    <property type="term" value="F:microtubule binding"/>
    <property type="evidence" value="ECO:0007669"/>
    <property type="project" value="InterPro"/>
</dbReference>
<dbReference type="Proteomes" id="UP001152797">
    <property type="component" value="Unassembled WGS sequence"/>
</dbReference>
<feature type="region of interest" description="Disordered" evidence="3">
    <location>
        <begin position="952"/>
        <end position="975"/>
    </location>
</feature>
<keyword evidence="1 2" id="KW-0802">TPR repeat</keyword>
<evidence type="ECO:0000313" key="8">
    <source>
        <dbReference type="Proteomes" id="UP001152797"/>
    </source>
</evidence>
<sequence length="1349" mass="148021">MSLAKTMSVHSCTESTHVTDHSDVETLESCSSRPLSPCRARTAGMDGEIVANVVVKGSFLDLDDQCLMRQYRKLRRVMSDSILVGVLDVPEVYEPGRFSNDVEKTRPKAQQTPPEQEKPPVPQPKTSRIQAKAKAKGEVQEVQRTTVMLRNLPNNYTRDMFLSLLDEEGLSELYDFVYLPMDFCRDANLGYAFVNLVNGAAVDQVWKTFNGFDRWALPTAKVCQVGWSGPHQGFLAHVERYRNSPVMHKSVPDCYKPMIFKNGVRKPFPRPTKKVKALGNEEFRKGAFEAALENYAMALQNLQRLAFVECALSSQLASNQALCFLKLAKFQEAEERASAALVADASNSKAVYRRALARLKLGEPRAAMEDLQKASRLEPQNAEIRQKLAEAKELADAVPMNEAEVAVCAATASVLGKDGGLYNEKPDLNEGRLAESHQEQREWVRSIEKWSDITDVSFADEENKNTISVYMALPGIHEIAANKVCVWMTMTSLEVRIIDLQGTNWCYVAQELWGQINPERSSWKIRKDKLSLKLDKREPKQFAASFTPPSHDADTQRMLLTHWRLGYAHLDLGKIEKSHRATGALGPSPGARRSSLSRSEWTRDDARDDLHLALRWSPAAGLPGFCLVLSDHNAMAKDAMGAPALAQRTILAVRPDGKLGSMEVPVRGISVEPLRSYFEQLPVADGKLLLNVAISNHDGFEDLYFVRPQLVEASSSASPALTSDIVRAGLSELLAWLDDRSFDHEILQVVALGKARDFWRQALDEQAALFAESQQLHDAADRCRMTGVEVATCWRDGETRLGASGAIATELRTLRREEGLDLPAAPAAPPLPAPATAEKEVSKEVPTQLDEELAVLESVTSLPGSMRTSLATETIPLDSVQVTPGGAEANGAGEAVAAWESPAVVPEVGLTGVCPEGCCAEDFADVSLVTFPEAVEVLLEQSQLDAGCETVEDQNPLSCGAQDRNEVPTDRCEEGTQHLQETVLLEGREQGRGCQESQEEQSPANSAVPSLSGYQAAAAEKPATPAAPAPPVLTAEDEAVTGLRRRGGVEVVIDSPVGERETAFRPDSPGWKWGGDGIGGDWEMCASAEPPLSGRRPPKAVRAATPAGTTEENDKLICRGQKAGTPVRRRHSAHKAVPHAVEPRRSSSLMGRRPGSVGMQSNRKLVRNALEHCLKGDANREQREQVLKSFDEELVEYERFILLFRSIHTGRHDLRALYGFSEGTWTRLLQLLPSPASLEERMVTQCLRYDSGGKDCALDPATNCRVNSRKCLHRKRRCLLPMRSVPQSLDAGPLAPLALSPITSLTSLGAASWRAALYYHDRRPPSGGITPDQVFYPDLAAFSAVPDIS</sequence>
<dbReference type="SMART" id="SM00028">
    <property type="entry name" value="TPR"/>
    <property type="match status" value="3"/>
</dbReference>
<dbReference type="InterPro" id="IPR007201">
    <property type="entry name" value="Mei2-like_Rrm_C"/>
</dbReference>
<dbReference type="EMBL" id="CAMXCT010001047">
    <property type="protein sequence ID" value="CAI3986117.1"/>
    <property type="molecule type" value="Genomic_DNA"/>
</dbReference>
<dbReference type="GO" id="GO:0003676">
    <property type="term" value="F:nucleic acid binding"/>
    <property type="evidence" value="ECO:0007669"/>
    <property type="project" value="InterPro"/>
</dbReference>
<feature type="compositionally biased region" description="Polar residues" evidence="3">
    <location>
        <begin position="1000"/>
        <end position="1013"/>
    </location>
</feature>
<dbReference type="InterPro" id="IPR038209">
    <property type="entry name" value="CKK_dom_sf"/>
</dbReference>
<evidence type="ECO:0000256" key="3">
    <source>
        <dbReference type="SAM" id="MobiDB-lite"/>
    </source>
</evidence>
<dbReference type="SUPFAM" id="SSF49764">
    <property type="entry name" value="HSP20-like chaperones"/>
    <property type="match status" value="1"/>
</dbReference>
<dbReference type="SMART" id="SM01051">
    <property type="entry name" value="CAMSAP_CKK"/>
    <property type="match status" value="1"/>
</dbReference>
<keyword evidence="8" id="KW-1185">Reference proteome</keyword>
<dbReference type="InterPro" id="IPR035979">
    <property type="entry name" value="RBD_domain_sf"/>
</dbReference>
<evidence type="ECO:0000313" key="7">
    <source>
        <dbReference type="EMBL" id="CAL4773429.1"/>
    </source>
</evidence>
<dbReference type="Pfam" id="PF04969">
    <property type="entry name" value="CS"/>
    <property type="match status" value="1"/>
</dbReference>
<dbReference type="SUPFAM" id="SSF48452">
    <property type="entry name" value="TPR-like"/>
    <property type="match status" value="1"/>
</dbReference>
<dbReference type="InterPro" id="IPR019734">
    <property type="entry name" value="TPR_rpt"/>
</dbReference>
<dbReference type="SUPFAM" id="SSF50346">
    <property type="entry name" value="PRC-barrel domain"/>
    <property type="match status" value="1"/>
</dbReference>
<feature type="compositionally biased region" description="Basic and acidic residues" evidence="3">
    <location>
        <begin position="963"/>
        <end position="975"/>
    </location>
</feature>
<dbReference type="InterPro" id="IPR008978">
    <property type="entry name" value="HSP20-like_chaperone"/>
</dbReference>
<feature type="region of interest" description="Disordered" evidence="3">
    <location>
        <begin position="1"/>
        <end position="35"/>
    </location>
</feature>
<dbReference type="Pfam" id="PF08683">
    <property type="entry name" value="CAMSAP_CKK"/>
    <property type="match status" value="1"/>
</dbReference>
<evidence type="ECO:0000259" key="4">
    <source>
        <dbReference type="PROSITE" id="PS51203"/>
    </source>
</evidence>
<dbReference type="SUPFAM" id="SSF54928">
    <property type="entry name" value="RNA-binding domain, RBD"/>
    <property type="match status" value="1"/>
</dbReference>
<evidence type="ECO:0000256" key="2">
    <source>
        <dbReference type="PROSITE-ProRule" id="PRU00339"/>
    </source>
</evidence>
<accession>A0A9P1C5Z5</accession>
<comment type="caution">
    <text evidence="6">The sequence shown here is derived from an EMBL/GenBank/DDBJ whole genome shotgun (WGS) entry which is preliminary data.</text>
</comment>
<feature type="compositionally biased region" description="Basic residues" evidence="3">
    <location>
        <begin position="1127"/>
        <end position="1137"/>
    </location>
</feature>
<dbReference type="EMBL" id="CAMXCT020001047">
    <property type="protein sequence ID" value="CAL1139492.1"/>
    <property type="molecule type" value="Genomic_DNA"/>
</dbReference>
<dbReference type="PROSITE" id="PS51508">
    <property type="entry name" value="CKK"/>
    <property type="match status" value="1"/>
</dbReference>
<dbReference type="InterPro" id="IPR011033">
    <property type="entry name" value="PRC_barrel-like_sf"/>
</dbReference>
<name>A0A9P1C5Z5_9DINO</name>
<feature type="domain" description="CKK" evidence="5">
    <location>
        <begin position="1150"/>
        <end position="1288"/>
    </location>
</feature>
<evidence type="ECO:0000256" key="1">
    <source>
        <dbReference type="ARBA" id="ARBA00022803"/>
    </source>
</evidence>
<dbReference type="Gene3D" id="3.10.20.360">
    <property type="entry name" value="CKK domain"/>
    <property type="match status" value="1"/>
</dbReference>
<dbReference type="PANTHER" id="PTHR46423">
    <property type="entry name" value="RNA POLYMERASE II-ASSOCIATED PROTEIN 3"/>
    <property type="match status" value="1"/>
</dbReference>
<dbReference type="Pfam" id="PF04059">
    <property type="entry name" value="RRM_2"/>
    <property type="match status" value="1"/>
</dbReference>